<feature type="compositionally biased region" description="Basic residues" evidence="1">
    <location>
        <begin position="67"/>
        <end position="80"/>
    </location>
</feature>
<dbReference type="OrthoDB" id="1920576at2759"/>
<dbReference type="PANTHER" id="PTHR32010:SF23">
    <property type="entry name" value="IG-LIKE DOMAIN-CONTAINING PROTEIN"/>
    <property type="match status" value="1"/>
</dbReference>
<protein>
    <submittedName>
        <fullName evidence="3">Uncharacterized protein LOC105049800 isoform X1</fullName>
    </submittedName>
</protein>
<keyword evidence="2" id="KW-1185">Reference proteome</keyword>
<dbReference type="AlphaFoldDB" id="A0A6I9RKG9"/>
<dbReference type="InParanoid" id="A0A6I9RKG9"/>
<dbReference type="RefSeq" id="XP_010927873.2">
    <property type="nucleotide sequence ID" value="XM_010929571.2"/>
</dbReference>
<evidence type="ECO:0000313" key="3">
    <source>
        <dbReference type="RefSeq" id="XP_010927873.2"/>
    </source>
</evidence>
<sequence length="1153" mass="128991">MENRDGPLGNAIKEASRGVKSQENLTDIGSLKQCSDDLGQLSRHSSNGNKSAGLASKSSNTDEPMKRTSKKKRKKGKLNKKQFQNTVASKTDLASLTSTITQIGLEESSMAGPNERNQHNEGVCYQSLKEVIDCCAHNDVASRCDNAHSQSTLDPEGSQRVSKTDDIECLSRSNRETSEVVVLQDSTSHFCKVDDINSTQLVRKNDKDVTFPGSVVISATGWENVDSCLKDAGDCEEKSSSNAHYQDTCGVIGSQILPEDTCCRSMEAFENRSDATNFGTKRSNTSQNKVNADFSDVRNGRNIKSPHMRSQSVNHLAHCISSTKMSMDVQEFSKDGSIEKNNSSNQYFKASDDPAIVTNQDVEHDEGKAHTLIDASQLPSQINNHKRIGKENACYVWQKTRKNIGSMQARGRRRFNCYKMCMDADTAGRTSLSRHNSFAGDGLLPRPQSSYTNMDGFQQRAKKLGISDQERCISHGQVLIESPKWAFPQSLNVGCGQNMSISGDDGSIGSMAWENLKDKLNQPFKQENVIHYRRGFWVSKANLCKPRTKMNIVYSNFLEIPRTISHHRSNIAGKRSSLGNHHYKFDFSEACEFVPSFPACSSNGQLHGPWTGTSSHQKLLHEIQPHAATRVPLSEDVLGECYHAFLDNENNSPTRVEFELHCDNNSKERISSTVSSQKWIPVGKKDPLIKSSMVTDASNSKKLKFHHKTDSVAICDEASVVDVCKDMNDGLISGRPGRSLWEGKTDQNASGANSKNLPIYIGSELTTQTLDAAYRFQLASERIQLETGRPIAEFEKLLYSASPVIISSVLQYHEDNSRDQSIPISFIKFQNIDVLLQDVWRWYERPGNYGLEIKAEEPQNTKGLETNVVSFHAHFVPYLSAVQLFVHSQHPSTGGSPANKTSDVSQKGETEPCALSSLSQNQLCPELAEQTFVSDLFHSRERDMKPFHMATSDRDDSCNSLYASSFPDDSEVVFEYFEKEPPQQRKPFYTKVKELMEMGSSNPLVFGDPSKLGNMNLQDLHPASWFSVAWYPIYRIPEGSFRASFLTYHSLGHLVLRRIKLESLENTAFCAVVPVLGLQSYNAQQGECWFCPKKSAGSVLIDGTFFDISEILKERLRTLEETSALFARGHVRKYQIRTPNRQPDYEFFLSRKQ</sequence>
<dbReference type="InterPro" id="IPR008507">
    <property type="entry name" value="DUF789"/>
</dbReference>
<name>A0A6I9RKG9_ELAGV</name>
<feature type="region of interest" description="Disordered" evidence="1">
    <location>
        <begin position="1"/>
        <end position="86"/>
    </location>
</feature>
<proteinExistence type="predicted"/>
<dbReference type="Pfam" id="PF05623">
    <property type="entry name" value="DUF789"/>
    <property type="match status" value="1"/>
</dbReference>
<dbReference type="KEGG" id="egu:105049800"/>
<reference evidence="3" key="1">
    <citation type="submission" date="2025-08" db="UniProtKB">
        <authorList>
            <consortium name="RefSeq"/>
        </authorList>
    </citation>
    <scope>IDENTIFICATION</scope>
</reference>
<feature type="compositionally biased region" description="Polar residues" evidence="1">
    <location>
        <begin position="42"/>
        <end position="62"/>
    </location>
</feature>
<feature type="region of interest" description="Disordered" evidence="1">
    <location>
        <begin position="890"/>
        <end position="911"/>
    </location>
</feature>
<dbReference type="Proteomes" id="UP000504607">
    <property type="component" value="Chromosome 1"/>
</dbReference>
<accession>A0A6I9RKG9</accession>
<dbReference type="PANTHER" id="PTHR32010">
    <property type="entry name" value="PHOTOSYSTEM II STABILITY/ASSEMBLY FACTOR HCF136, CHLOROPLASTIC"/>
    <property type="match status" value="1"/>
</dbReference>
<gene>
    <name evidence="3" type="primary">LOC105049800</name>
</gene>
<dbReference type="GeneID" id="105049800"/>
<organism evidence="2 3">
    <name type="scientific">Elaeis guineensis var. tenera</name>
    <name type="common">Oil palm</name>
    <dbReference type="NCBI Taxonomy" id="51953"/>
    <lineage>
        <taxon>Eukaryota</taxon>
        <taxon>Viridiplantae</taxon>
        <taxon>Streptophyta</taxon>
        <taxon>Embryophyta</taxon>
        <taxon>Tracheophyta</taxon>
        <taxon>Spermatophyta</taxon>
        <taxon>Magnoliopsida</taxon>
        <taxon>Liliopsida</taxon>
        <taxon>Arecaceae</taxon>
        <taxon>Arecoideae</taxon>
        <taxon>Cocoseae</taxon>
        <taxon>Elaeidinae</taxon>
        <taxon>Elaeis</taxon>
    </lineage>
</organism>
<evidence type="ECO:0000313" key="2">
    <source>
        <dbReference type="Proteomes" id="UP000504607"/>
    </source>
</evidence>
<evidence type="ECO:0000256" key="1">
    <source>
        <dbReference type="SAM" id="MobiDB-lite"/>
    </source>
</evidence>
<feature type="compositionally biased region" description="Polar residues" evidence="1">
    <location>
        <begin position="890"/>
        <end position="907"/>
    </location>
</feature>